<feature type="active site" evidence="5">
    <location>
        <position position="210"/>
    </location>
</feature>
<reference evidence="8" key="1">
    <citation type="submission" date="2024-04" db="EMBL/GenBank/DDBJ databases">
        <title>Salinicola lusitanus LLJ914,a marine bacterium isolated from the Okinawa Trough.</title>
        <authorList>
            <person name="Li J."/>
        </authorList>
    </citation>
    <scope>NUCLEOTIDE SEQUENCE [LARGE SCALE GENOMIC DNA]</scope>
</reference>
<keyword evidence="8" id="KW-1185">Reference proteome</keyword>
<sequence>MESHRATLQRLRTSFRSGMTISENFRRAQLKQLLCLLQDNEDRLLNALHQDLAKPKFEAIVSELDIVINELHFALSNLNSWMQLEYVSKTLATKVDDCFVRREPLGVVLIIAPWNYPVQLLLLPLAAAIAAGNCVVIKPSEVTSTVEGVIAELIPKYMSPDCFAVVCGGAEETKALLQNKFDHIFYTGSQAVARLILQAAAPHLTPVTLELGGKCPCFIHDNVNIEIAARRLAWAKYFNMGQSCAAPDYVLCTEGMRDALVPAIKKALDDFYSEEPQKSPDLGRIVSPKHWSRVMGLLGRTKGRVVLGGESDEADLYIAPTVLVDVSEDDALMQEEIFGPLLPILTVSSVNEAIDFMNRQEKPLALYAFSDKSSVIDTVLQNTSSGGFCSNDGIVHMTLPGLPFGGVGSSGFGNYHGRWGFETFSHKRAVLLRGWGLERLNALRYPPYTETKLSWLRWTASPKSCSIM</sequence>
<evidence type="ECO:0000256" key="4">
    <source>
        <dbReference type="PIRNR" id="PIRNR036492"/>
    </source>
</evidence>
<dbReference type="GO" id="GO:0006081">
    <property type="term" value="P:aldehyde metabolic process"/>
    <property type="evidence" value="ECO:0007669"/>
    <property type="project" value="InterPro"/>
</dbReference>
<evidence type="ECO:0000259" key="6">
    <source>
        <dbReference type="Pfam" id="PF00171"/>
    </source>
</evidence>
<feature type="domain" description="Aldehyde dehydrogenase" evidence="6">
    <location>
        <begin position="23"/>
        <end position="429"/>
    </location>
</feature>
<dbReference type="FunFam" id="3.40.605.10:FF:000004">
    <property type="entry name" value="Aldehyde dehydrogenase"/>
    <property type="match status" value="1"/>
</dbReference>
<dbReference type="Pfam" id="PF00171">
    <property type="entry name" value="Aldedh"/>
    <property type="match status" value="1"/>
</dbReference>
<evidence type="ECO:0000256" key="5">
    <source>
        <dbReference type="PIRSR" id="PIRSR036492-1"/>
    </source>
</evidence>
<proteinExistence type="inferred from homology"/>
<dbReference type="InterPro" id="IPR016163">
    <property type="entry name" value="Ald_DH_C"/>
</dbReference>
<comment type="caution">
    <text evidence="7">The sequence shown here is derived from an EMBL/GenBank/DDBJ whole genome shotgun (WGS) entry which is preliminary data.</text>
</comment>
<comment type="similarity">
    <text evidence="1 4">Belongs to the aldehyde dehydrogenase family.</text>
</comment>
<dbReference type="Proteomes" id="UP001460270">
    <property type="component" value="Unassembled WGS sequence"/>
</dbReference>
<dbReference type="InterPro" id="IPR012394">
    <property type="entry name" value="Aldehyde_DH_NAD(P)"/>
</dbReference>
<dbReference type="PIRSF" id="PIRSF036492">
    <property type="entry name" value="ALDH"/>
    <property type="match status" value="1"/>
</dbReference>
<evidence type="ECO:0000256" key="2">
    <source>
        <dbReference type="ARBA" id="ARBA00023002"/>
    </source>
</evidence>
<dbReference type="InterPro" id="IPR016160">
    <property type="entry name" value="Ald_DH_CS_CYS"/>
</dbReference>
<dbReference type="InterPro" id="IPR016161">
    <property type="entry name" value="Ald_DH/histidinol_DH"/>
</dbReference>
<dbReference type="GO" id="GO:0004028">
    <property type="term" value="F:3-chloroallyl aldehyde dehydrogenase activity"/>
    <property type="evidence" value="ECO:0007669"/>
    <property type="project" value="TreeGrafter"/>
</dbReference>
<dbReference type="InterPro" id="IPR015590">
    <property type="entry name" value="Aldehyde_DH_dom"/>
</dbReference>
<dbReference type="GO" id="GO:0004029">
    <property type="term" value="F:aldehyde dehydrogenase (NAD+) activity"/>
    <property type="evidence" value="ECO:0007669"/>
    <property type="project" value="TreeGrafter"/>
</dbReference>
<dbReference type="PROSITE" id="PS00070">
    <property type="entry name" value="ALDEHYDE_DEHYDR_CYS"/>
    <property type="match status" value="1"/>
</dbReference>
<feature type="active site" evidence="5">
    <location>
        <position position="244"/>
    </location>
</feature>
<name>A0AAW0PZY6_9GOBI</name>
<dbReference type="AlphaFoldDB" id="A0AAW0PZY6"/>
<evidence type="ECO:0000313" key="7">
    <source>
        <dbReference type="EMBL" id="KAK7938360.1"/>
    </source>
</evidence>
<dbReference type="PANTHER" id="PTHR43570">
    <property type="entry name" value="ALDEHYDE DEHYDROGENASE"/>
    <property type="match status" value="1"/>
</dbReference>
<organism evidence="7 8">
    <name type="scientific">Mugilogobius chulae</name>
    <name type="common">yellowstripe goby</name>
    <dbReference type="NCBI Taxonomy" id="88201"/>
    <lineage>
        <taxon>Eukaryota</taxon>
        <taxon>Metazoa</taxon>
        <taxon>Chordata</taxon>
        <taxon>Craniata</taxon>
        <taxon>Vertebrata</taxon>
        <taxon>Euteleostomi</taxon>
        <taxon>Actinopterygii</taxon>
        <taxon>Neopterygii</taxon>
        <taxon>Teleostei</taxon>
        <taxon>Neoteleostei</taxon>
        <taxon>Acanthomorphata</taxon>
        <taxon>Gobiaria</taxon>
        <taxon>Gobiiformes</taxon>
        <taxon>Gobioidei</taxon>
        <taxon>Gobiidae</taxon>
        <taxon>Gobionellinae</taxon>
        <taxon>Mugilogobius</taxon>
    </lineage>
</organism>
<dbReference type="Gene3D" id="3.40.309.10">
    <property type="entry name" value="Aldehyde Dehydrogenase, Chain A, domain 2"/>
    <property type="match status" value="1"/>
</dbReference>
<dbReference type="SUPFAM" id="SSF53720">
    <property type="entry name" value="ALDH-like"/>
    <property type="match status" value="1"/>
</dbReference>
<dbReference type="FunFam" id="3.40.309.10:FF:000003">
    <property type="entry name" value="Aldehyde dehydrogenase"/>
    <property type="match status" value="1"/>
</dbReference>
<dbReference type="GO" id="GO:0005737">
    <property type="term" value="C:cytoplasm"/>
    <property type="evidence" value="ECO:0007669"/>
    <property type="project" value="TreeGrafter"/>
</dbReference>
<gene>
    <name evidence="7" type="ORF">WMY93_001686</name>
</gene>
<keyword evidence="2 4" id="KW-0560">Oxidoreductase</keyword>
<evidence type="ECO:0000256" key="1">
    <source>
        <dbReference type="ARBA" id="ARBA00009986"/>
    </source>
</evidence>
<dbReference type="Gene3D" id="3.40.605.10">
    <property type="entry name" value="Aldehyde Dehydrogenase, Chain A, domain 1"/>
    <property type="match status" value="1"/>
</dbReference>
<dbReference type="EMBL" id="JBBPFD010000002">
    <property type="protein sequence ID" value="KAK7938360.1"/>
    <property type="molecule type" value="Genomic_DNA"/>
</dbReference>
<protein>
    <recommendedName>
        <fullName evidence="4">Aldehyde dehydrogenase</fullName>
    </recommendedName>
</protein>
<dbReference type="InterPro" id="IPR016162">
    <property type="entry name" value="Ald_DH_N"/>
</dbReference>
<evidence type="ECO:0000313" key="8">
    <source>
        <dbReference type="Proteomes" id="UP001460270"/>
    </source>
</evidence>
<dbReference type="PANTHER" id="PTHR43570:SF2">
    <property type="entry name" value="ALDEHYDE DEHYDROGENASE FAMILY 3 MEMBER B1"/>
    <property type="match status" value="1"/>
</dbReference>
<keyword evidence="3" id="KW-0520">NAD</keyword>
<accession>A0AAW0PZY6</accession>
<evidence type="ECO:0000256" key="3">
    <source>
        <dbReference type="ARBA" id="ARBA00023027"/>
    </source>
</evidence>